<evidence type="ECO:0000313" key="8">
    <source>
        <dbReference type="EMBL" id="NER29623.1"/>
    </source>
</evidence>
<feature type="signal peptide" evidence="7">
    <location>
        <begin position="1"/>
        <end position="27"/>
    </location>
</feature>
<evidence type="ECO:0000256" key="7">
    <source>
        <dbReference type="SAM" id="SignalP"/>
    </source>
</evidence>
<dbReference type="AlphaFoldDB" id="A0A6B3NDE8"/>
<organism evidence="8">
    <name type="scientific">Symploca sp. SIO1C4</name>
    <dbReference type="NCBI Taxonomy" id="2607765"/>
    <lineage>
        <taxon>Bacteria</taxon>
        <taxon>Bacillati</taxon>
        <taxon>Cyanobacteriota</taxon>
        <taxon>Cyanophyceae</taxon>
        <taxon>Coleofasciculales</taxon>
        <taxon>Coleofasciculaceae</taxon>
        <taxon>Symploca</taxon>
    </lineage>
</organism>
<feature type="compositionally biased region" description="Basic and acidic residues" evidence="6">
    <location>
        <begin position="140"/>
        <end position="160"/>
    </location>
</feature>
<dbReference type="EMBL" id="JAAHFQ010000400">
    <property type="protein sequence ID" value="NER29623.1"/>
    <property type="molecule type" value="Genomic_DNA"/>
</dbReference>
<dbReference type="SUPFAM" id="SSF53807">
    <property type="entry name" value="Helical backbone' metal receptor"/>
    <property type="match status" value="1"/>
</dbReference>
<accession>A0A6B3NDE8</accession>
<evidence type="ECO:0000256" key="6">
    <source>
        <dbReference type="SAM" id="MobiDB-lite"/>
    </source>
</evidence>
<keyword evidence="2 5" id="KW-0813">Transport</keyword>
<reference evidence="8" key="1">
    <citation type="submission" date="2019-11" db="EMBL/GenBank/DDBJ databases">
        <title>Genomic insights into an expanded diversity of filamentous marine cyanobacteria reveals the extraordinary biosynthetic potential of Moorea and Okeania.</title>
        <authorList>
            <person name="Ferreira Leao T."/>
            <person name="Wang M."/>
            <person name="Moss N."/>
            <person name="Da Silva R."/>
            <person name="Sanders J."/>
            <person name="Nurk S."/>
            <person name="Gurevich A."/>
            <person name="Humphrey G."/>
            <person name="Reher R."/>
            <person name="Zhu Q."/>
            <person name="Belda-Ferre P."/>
            <person name="Glukhov E."/>
            <person name="Rex R."/>
            <person name="Dorrestein P.C."/>
            <person name="Knight R."/>
            <person name="Pevzner P."/>
            <person name="Gerwick W.H."/>
            <person name="Gerwick L."/>
        </authorList>
    </citation>
    <scope>NUCLEOTIDE SEQUENCE</scope>
    <source>
        <strain evidence="8">SIO1C4</strain>
    </source>
</reference>
<dbReference type="PROSITE" id="PS51257">
    <property type="entry name" value="PROKAR_LIPOPROTEIN"/>
    <property type="match status" value="1"/>
</dbReference>
<keyword evidence="4 7" id="KW-0732">Signal</keyword>
<dbReference type="InterPro" id="IPR006129">
    <property type="entry name" value="AdhesinB"/>
</dbReference>
<dbReference type="PANTHER" id="PTHR42953:SF1">
    <property type="entry name" value="METAL-BINDING PROTEIN HI_0362-RELATED"/>
    <property type="match status" value="1"/>
</dbReference>
<gene>
    <name evidence="8" type="ORF">F6J89_18880</name>
</gene>
<dbReference type="GO" id="GO:0030313">
    <property type="term" value="C:cell envelope"/>
    <property type="evidence" value="ECO:0007669"/>
    <property type="project" value="UniProtKB-SubCell"/>
</dbReference>
<sequence>MMPKLKRLNTYRLLSIPVMLMTVGVVGCSSGNQTRETTTTSSKPEVVASNSILCDLTQQIAQDTVELTCLMEREQDPHTYNMTPSARKAMETAALILYSGYKLAPGIEGVVEAMDTTAPKIAVYEEAVPEPILAGHHHHHEGEKHGHEDENKHQGEEKVANTEGLEPDPHVWHNVQNGVAIVEVIEAQLAQFNSEQAQLYAENSEQLKEQLGKLDVWVKQQVATIPAAQRTLVTTHDAFNYYIQAYGFENSGALQGVSTEEKPTAARVKELVANVQANQVPTIFAEATANNQVIGTVAREAGVKISEQKLLTGALGAEGSGSGTYIGMITTNTCTIVNGLGGKCTPF</sequence>
<dbReference type="Gene3D" id="3.40.50.1980">
    <property type="entry name" value="Nitrogenase molybdenum iron protein domain"/>
    <property type="match status" value="2"/>
</dbReference>
<evidence type="ECO:0000256" key="5">
    <source>
        <dbReference type="RuleBase" id="RU003512"/>
    </source>
</evidence>
<dbReference type="InterPro" id="IPR006127">
    <property type="entry name" value="ZnuA-like"/>
</dbReference>
<evidence type="ECO:0000256" key="1">
    <source>
        <dbReference type="ARBA" id="ARBA00004196"/>
    </source>
</evidence>
<dbReference type="GO" id="GO:0007155">
    <property type="term" value="P:cell adhesion"/>
    <property type="evidence" value="ECO:0007669"/>
    <property type="project" value="InterPro"/>
</dbReference>
<evidence type="ECO:0000256" key="2">
    <source>
        <dbReference type="ARBA" id="ARBA00022448"/>
    </source>
</evidence>
<feature type="region of interest" description="Disordered" evidence="6">
    <location>
        <begin position="137"/>
        <end position="169"/>
    </location>
</feature>
<dbReference type="InterPro" id="IPR006128">
    <property type="entry name" value="Lipoprotein_PsaA-like"/>
</dbReference>
<dbReference type="Pfam" id="PF01297">
    <property type="entry name" value="ZnuA"/>
    <property type="match status" value="1"/>
</dbReference>
<feature type="chain" id="PRO_5025332026" evidence="7">
    <location>
        <begin position="28"/>
        <end position="347"/>
    </location>
</feature>
<dbReference type="PANTHER" id="PTHR42953">
    <property type="entry name" value="HIGH-AFFINITY ZINC UPTAKE SYSTEM PROTEIN ZNUA-RELATED"/>
    <property type="match status" value="1"/>
</dbReference>
<comment type="similarity">
    <text evidence="5">Belongs to the bacterial solute-binding protein 9 family.</text>
</comment>
<evidence type="ECO:0000256" key="4">
    <source>
        <dbReference type="ARBA" id="ARBA00022729"/>
    </source>
</evidence>
<keyword evidence="3" id="KW-0479">Metal-binding</keyword>
<comment type="subcellular location">
    <subcellularLocation>
        <location evidence="1">Cell envelope</location>
    </subcellularLocation>
</comment>
<name>A0A6B3NDE8_9CYAN</name>
<proteinExistence type="inferred from homology"/>
<dbReference type="PRINTS" id="PR00690">
    <property type="entry name" value="ADHESNFAMILY"/>
</dbReference>
<protein>
    <submittedName>
        <fullName evidence="8">Zinc ABC transporter solute-binding protein</fullName>
    </submittedName>
</protein>
<dbReference type="InterPro" id="IPR050492">
    <property type="entry name" value="Bact_metal-bind_prot9"/>
</dbReference>
<dbReference type="GO" id="GO:0046872">
    <property type="term" value="F:metal ion binding"/>
    <property type="evidence" value="ECO:0007669"/>
    <property type="project" value="UniProtKB-KW"/>
</dbReference>
<dbReference type="GO" id="GO:0030001">
    <property type="term" value="P:metal ion transport"/>
    <property type="evidence" value="ECO:0007669"/>
    <property type="project" value="InterPro"/>
</dbReference>
<comment type="caution">
    <text evidence="8">The sequence shown here is derived from an EMBL/GenBank/DDBJ whole genome shotgun (WGS) entry which is preliminary data.</text>
</comment>
<dbReference type="PRINTS" id="PR00691">
    <property type="entry name" value="ADHESINB"/>
</dbReference>
<evidence type="ECO:0000256" key="3">
    <source>
        <dbReference type="ARBA" id="ARBA00022723"/>
    </source>
</evidence>